<gene>
    <name evidence="4" type="ORF">JZY06_03000</name>
</gene>
<dbReference type="SUPFAM" id="SSF55031">
    <property type="entry name" value="Bacterial exopeptidase dimerisation domain"/>
    <property type="match status" value="1"/>
</dbReference>
<reference evidence="4" key="1">
    <citation type="submission" date="2021-03" db="EMBL/GenBank/DDBJ databases">
        <authorList>
            <person name="Sun Q."/>
        </authorList>
    </citation>
    <scope>NUCLEOTIDE SEQUENCE</scope>
    <source>
        <strain evidence="4">CCM 8862</strain>
    </source>
</reference>
<accession>A0A939DYJ6</accession>
<keyword evidence="1" id="KW-0378">Hydrolase</keyword>
<protein>
    <submittedName>
        <fullName evidence="4">Amidohydrolase</fullName>
    </submittedName>
</protein>
<evidence type="ECO:0000256" key="2">
    <source>
        <dbReference type="PIRSR" id="PIRSR005962-1"/>
    </source>
</evidence>
<dbReference type="Gene3D" id="3.30.70.360">
    <property type="match status" value="1"/>
</dbReference>
<feature type="binding site" evidence="2">
    <location>
        <position position="149"/>
    </location>
    <ligand>
        <name>Mn(2+)</name>
        <dbReference type="ChEBI" id="CHEBI:29035"/>
        <label>2</label>
    </ligand>
</feature>
<dbReference type="GO" id="GO:0050118">
    <property type="term" value="F:N-acetyldiaminopimelate deacetylase activity"/>
    <property type="evidence" value="ECO:0007669"/>
    <property type="project" value="UniProtKB-ARBA"/>
</dbReference>
<proteinExistence type="predicted"/>
<evidence type="ECO:0000256" key="1">
    <source>
        <dbReference type="ARBA" id="ARBA00022801"/>
    </source>
</evidence>
<evidence type="ECO:0000313" key="4">
    <source>
        <dbReference type="EMBL" id="MBN9643599.1"/>
    </source>
</evidence>
<dbReference type="PANTHER" id="PTHR11014">
    <property type="entry name" value="PEPTIDASE M20 FAMILY MEMBER"/>
    <property type="match status" value="1"/>
</dbReference>
<feature type="binding site" evidence="2">
    <location>
        <position position="115"/>
    </location>
    <ligand>
        <name>Mn(2+)</name>
        <dbReference type="ChEBI" id="CHEBI:29035"/>
        <label>2</label>
    </ligand>
</feature>
<dbReference type="SUPFAM" id="SSF53187">
    <property type="entry name" value="Zn-dependent exopeptidases"/>
    <property type="match status" value="1"/>
</dbReference>
<dbReference type="InterPro" id="IPR002933">
    <property type="entry name" value="Peptidase_M20"/>
</dbReference>
<comment type="caution">
    <text evidence="4">The sequence shown here is derived from an EMBL/GenBank/DDBJ whole genome shotgun (WGS) entry which is preliminary data.</text>
</comment>
<dbReference type="Pfam" id="PF07687">
    <property type="entry name" value="M20_dimer"/>
    <property type="match status" value="1"/>
</dbReference>
<dbReference type="EMBL" id="JAFLEQ010000005">
    <property type="protein sequence ID" value="MBN9643599.1"/>
    <property type="molecule type" value="Genomic_DNA"/>
</dbReference>
<dbReference type="Proteomes" id="UP000664332">
    <property type="component" value="Unassembled WGS sequence"/>
</dbReference>
<dbReference type="InterPro" id="IPR036264">
    <property type="entry name" value="Bact_exopeptidase_dim_dom"/>
</dbReference>
<dbReference type="AlphaFoldDB" id="A0A939DYJ6"/>
<dbReference type="InterPro" id="IPR017439">
    <property type="entry name" value="Amidohydrolase"/>
</dbReference>
<dbReference type="PANTHER" id="PTHR11014:SF63">
    <property type="entry name" value="METALLOPEPTIDASE, PUTATIVE (AFU_ORTHOLOGUE AFUA_6G09600)-RELATED"/>
    <property type="match status" value="1"/>
</dbReference>
<name>A0A939DYJ6_9CORY</name>
<keyword evidence="5" id="KW-1185">Reference proteome</keyword>
<evidence type="ECO:0000259" key="3">
    <source>
        <dbReference type="Pfam" id="PF07687"/>
    </source>
</evidence>
<dbReference type="Gene3D" id="3.40.630.10">
    <property type="entry name" value="Zn peptidases"/>
    <property type="match status" value="1"/>
</dbReference>
<feature type="binding site" evidence="2">
    <location>
        <position position="176"/>
    </location>
    <ligand>
        <name>Mn(2+)</name>
        <dbReference type="ChEBI" id="CHEBI:29035"/>
        <label>2</label>
    </ligand>
</feature>
<dbReference type="RefSeq" id="WP_207118343.1">
    <property type="nucleotide sequence ID" value="NZ_JAFLEQ010000005.1"/>
</dbReference>
<dbReference type="PIRSF" id="PIRSF005962">
    <property type="entry name" value="Pept_M20D_amidohydro"/>
    <property type="match status" value="1"/>
</dbReference>
<sequence length="419" mass="45102">MAAIDELLTGATADLGFQESFYQAMHKNPELSGQEAETAEMIAQKLADFDCTVTRDIGGHGMVAVFDNGPGPVVLMRADFDGLPVKEQTGAPFASKKVVNGKDGNPTFVMHACGHDMHTTALLGACAILDSLRENWSGTFIALFQPAEEDSTGAQAMVDGKLAAIIPKPDVCLGQHVVPGPSGQVMTMPGAALAACDSLTITIHGRSAHGSMPHNSIDPTFIAAMIVIRLQAIVGREVSPEDFAVVSVGTLESGHSNNTIPGEAKLTLNCRFYDEELKKRVYRSIERVVRAECQASGCEKEPDFEWFAHGELTNNDPQVFSRVRATFDKVFGDDSVTATRWTASEDFPFIPLAFGVPYLFWTVGVTPRTQWHTAEAHGRLDRDIPVNHMGTFLPSYVPGIQACTKAAAAASLTYLAHGH</sequence>
<feature type="domain" description="Peptidase M20 dimerisation" evidence="3">
    <location>
        <begin position="198"/>
        <end position="293"/>
    </location>
</feature>
<dbReference type="NCBIfam" id="TIGR01891">
    <property type="entry name" value="amidohydrolases"/>
    <property type="match status" value="1"/>
</dbReference>
<keyword evidence="2" id="KW-0464">Manganese</keyword>
<dbReference type="InterPro" id="IPR011650">
    <property type="entry name" value="Peptidase_M20_dimer"/>
</dbReference>
<organism evidence="4 5">
    <name type="scientific">Corynebacterium mendelii</name>
    <dbReference type="NCBI Taxonomy" id="2765362"/>
    <lineage>
        <taxon>Bacteria</taxon>
        <taxon>Bacillati</taxon>
        <taxon>Actinomycetota</taxon>
        <taxon>Actinomycetes</taxon>
        <taxon>Mycobacteriales</taxon>
        <taxon>Corynebacteriaceae</taxon>
        <taxon>Corynebacterium</taxon>
    </lineage>
</organism>
<feature type="binding site" evidence="2">
    <location>
        <position position="113"/>
    </location>
    <ligand>
        <name>Mn(2+)</name>
        <dbReference type="ChEBI" id="CHEBI:29035"/>
        <label>2</label>
    </ligand>
</feature>
<comment type="cofactor">
    <cofactor evidence="2">
        <name>Mn(2+)</name>
        <dbReference type="ChEBI" id="CHEBI:29035"/>
    </cofactor>
    <text evidence="2">The Mn(2+) ion enhances activity.</text>
</comment>
<dbReference type="GO" id="GO:0046872">
    <property type="term" value="F:metal ion binding"/>
    <property type="evidence" value="ECO:0007669"/>
    <property type="project" value="UniProtKB-KW"/>
</dbReference>
<dbReference type="Pfam" id="PF01546">
    <property type="entry name" value="Peptidase_M20"/>
    <property type="match status" value="1"/>
</dbReference>
<dbReference type="GO" id="GO:0019877">
    <property type="term" value="P:diaminopimelate biosynthetic process"/>
    <property type="evidence" value="ECO:0007669"/>
    <property type="project" value="UniProtKB-ARBA"/>
</dbReference>
<evidence type="ECO:0000313" key="5">
    <source>
        <dbReference type="Proteomes" id="UP000664332"/>
    </source>
</evidence>
<dbReference type="FunFam" id="3.30.70.360:FF:000001">
    <property type="entry name" value="N-acetyldiaminopimelate deacetylase"/>
    <property type="match status" value="1"/>
</dbReference>
<keyword evidence="2" id="KW-0479">Metal-binding</keyword>